<dbReference type="InterPro" id="IPR011335">
    <property type="entry name" value="Restrct_endonuc-II-like"/>
</dbReference>
<gene>
    <name evidence="2" type="ORF">CQW49_16135</name>
</gene>
<protein>
    <submittedName>
        <fullName evidence="2">Uma2 family endonuclease</fullName>
    </submittedName>
</protein>
<keyword evidence="2" id="KW-0378">Hydrolase</keyword>
<dbReference type="Gene3D" id="3.90.1570.10">
    <property type="entry name" value="tt1808, chain A"/>
    <property type="match status" value="1"/>
</dbReference>
<keyword evidence="2" id="KW-0540">Nuclease</keyword>
<dbReference type="Pfam" id="PF05685">
    <property type="entry name" value="Uma2"/>
    <property type="match status" value="1"/>
</dbReference>
<dbReference type="PANTHER" id="PTHR36558">
    <property type="entry name" value="GLR1098 PROTEIN"/>
    <property type="match status" value="1"/>
</dbReference>
<reference evidence="3" key="1">
    <citation type="submission" date="2017-10" db="EMBL/GenBank/DDBJ databases">
        <title>Completed PacBio SMRT sequence of Methylosinus trichosporium OB3b reveals presence of a third large plasmid.</title>
        <authorList>
            <person name="Charles T.C."/>
            <person name="Lynch M.D.J."/>
            <person name="Heil J.R."/>
            <person name="Cheng J."/>
        </authorList>
    </citation>
    <scope>NUCLEOTIDE SEQUENCE [LARGE SCALE GENOMIC DNA]</scope>
    <source>
        <strain evidence="3">OB3b</strain>
    </source>
</reference>
<evidence type="ECO:0000313" key="2">
    <source>
        <dbReference type="EMBL" id="ATQ69238.1"/>
    </source>
</evidence>
<dbReference type="PANTHER" id="PTHR36558:SF1">
    <property type="entry name" value="RESTRICTION ENDONUCLEASE DOMAIN-CONTAINING PROTEIN-RELATED"/>
    <property type="match status" value="1"/>
</dbReference>
<dbReference type="RefSeq" id="WP_003611680.1">
    <property type="nucleotide sequence ID" value="NZ_ADVE02000001.1"/>
</dbReference>
<evidence type="ECO:0000313" key="3">
    <source>
        <dbReference type="Proteomes" id="UP000230709"/>
    </source>
</evidence>
<dbReference type="InterPro" id="IPR012296">
    <property type="entry name" value="Nuclease_put_TT1808"/>
</dbReference>
<dbReference type="CDD" id="cd06260">
    <property type="entry name" value="DUF820-like"/>
    <property type="match status" value="1"/>
</dbReference>
<feature type="domain" description="Putative restriction endonuclease" evidence="1">
    <location>
        <begin position="12"/>
        <end position="175"/>
    </location>
</feature>
<organism evidence="2 3">
    <name type="scientific">Methylosinus trichosporium (strain ATCC 35070 / NCIMB 11131 / UNIQEM 75 / OB3b)</name>
    <dbReference type="NCBI Taxonomy" id="595536"/>
    <lineage>
        <taxon>Bacteria</taxon>
        <taxon>Pseudomonadati</taxon>
        <taxon>Pseudomonadota</taxon>
        <taxon>Alphaproteobacteria</taxon>
        <taxon>Hyphomicrobiales</taxon>
        <taxon>Methylocystaceae</taxon>
        <taxon>Methylosinus</taxon>
    </lineage>
</organism>
<dbReference type="Proteomes" id="UP000230709">
    <property type="component" value="Chromosome"/>
</dbReference>
<proteinExistence type="predicted"/>
<dbReference type="SUPFAM" id="SSF52980">
    <property type="entry name" value="Restriction endonuclease-like"/>
    <property type="match status" value="1"/>
</dbReference>
<dbReference type="EMBL" id="CP023737">
    <property type="protein sequence ID" value="ATQ69238.1"/>
    <property type="molecule type" value="Genomic_DNA"/>
</dbReference>
<keyword evidence="3" id="KW-1185">Reference proteome</keyword>
<dbReference type="GO" id="GO:0004519">
    <property type="term" value="F:endonuclease activity"/>
    <property type="evidence" value="ECO:0007669"/>
    <property type="project" value="UniProtKB-KW"/>
</dbReference>
<dbReference type="InterPro" id="IPR008538">
    <property type="entry name" value="Uma2"/>
</dbReference>
<name>A0A2D2D2N6_METT3</name>
<dbReference type="KEGG" id="mtw:CQW49_16135"/>
<sequence>MNAPAVKRMAIADFLVWSERQERGRYELIDGEIVAMAPERAAHVDAKASIWQALARAIKDAGAPCKSYVDGLGVAIDAQTVYEPDVLVNCGDPIAPDAMLSPAPVVIVEVLSPSSRHIDKSVKLAGYFKLESLVHYLVVDLDRRTVLHYRRQGADEPILLRIVTEGAIRLDPPGLDLTLTEIFA</sequence>
<dbReference type="AlphaFoldDB" id="A0A2D2D2N6"/>
<evidence type="ECO:0000259" key="1">
    <source>
        <dbReference type="Pfam" id="PF05685"/>
    </source>
</evidence>
<accession>A0A2D2D2N6</accession>
<keyword evidence="2" id="KW-0255">Endonuclease</keyword>
<dbReference type="STRING" id="595536.GCA_000178815_01955"/>